<evidence type="ECO:0000313" key="2">
    <source>
        <dbReference type="Proteomes" id="UP000887159"/>
    </source>
</evidence>
<dbReference type="AlphaFoldDB" id="A0A8X6SVG8"/>
<dbReference type="EMBL" id="BMAU01021334">
    <property type="protein sequence ID" value="GFY15156.1"/>
    <property type="molecule type" value="Genomic_DNA"/>
</dbReference>
<dbReference type="Proteomes" id="UP000887159">
    <property type="component" value="Unassembled WGS sequence"/>
</dbReference>
<protein>
    <submittedName>
        <fullName evidence="1">Uncharacterized protein</fullName>
    </submittedName>
</protein>
<accession>A0A8X6SVG8</accession>
<proteinExistence type="predicted"/>
<reference evidence="1" key="1">
    <citation type="submission" date="2020-08" db="EMBL/GenBank/DDBJ databases">
        <title>Multicomponent nature underlies the extraordinary mechanical properties of spider dragline silk.</title>
        <authorList>
            <person name="Kono N."/>
            <person name="Nakamura H."/>
            <person name="Mori M."/>
            <person name="Yoshida Y."/>
            <person name="Ohtoshi R."/>
            <person name="Malay A.D."/>
            <person name="Moran D.A.P."/>
            <person name="Tomita M."/>
            <person name="Numata K."/>
            <person name="Arakawa K."/>
        </authorList>
    </citation>
    <scope>NUCLEOTIDE SEQUENCE</scope>
</reference>
<keyword evidence="2" id="KW-1185">Reference proteome</keyword>
<comment type="caution">
    <text evidence="1">The sequence shown here is derived from an EMBL/GenBank/DDBJ whole genome shotgun (WGS) entry which is preliminary data.</text>
</comment>
<sequence length="108" mass="11610">MNGPRKMYLAHIKFSSRAATGDRSNNSEPRSTEAILETLLDPIGLTTMGSLLGTVDMGQDDELVILHITKQNSIIATVLGPKPKYVLCVSSALGIKPLPFGELSTLEN</sequence>
<name>A0A8X6SVG8_TRICX</name>
<organism evidence="1 2">
    <name type="scientific">Trichonephila clavipes</name>
    <name type="common">Golden silk orbweaver</name>
    <name type="synonym">Nephila clavipes</name>
    <dbReference type="NCBI Taxonomy" id="2585209"/>
    <lineage>
        <taxon>Eukaryota</taxon>
        <taxon>Metazoa</taxon>
        <taxon>Ecdysozoa</taxon>
        <taxon>Arthropoda</taxon>
        <taxon>Chelicerata</taxon>
        <taxon>Arachnida</taxon>
        <taxon>Araneae</taxon>
        <taxon>Araneomorphae</taxon>
        <taxon>Entelegynae</taxon>
        <taxon>Araneoidea</taxon>
        <taxon>Nephilidae</taxon>
        <taxon>Trichonephila</taxon>
    </lineage>
</organism>
<evidence type="ECO:0000313" key="1">
    <source>
        <dbReference type="EMBL" id="GFY15156.1"/>
    </source>
</evidence>
<gene>
    <name evidence="1" type="ORF">TNCV_1569692</name>
</gene>